<feature type="transmembrane region" description="Helical" evidence="5">
    <location>
        <begin position="71"/>
        <end position="92"/>
    </location>
</feature>
<keyword evidence="3 5" id="KW-1133">Transmembrane helix</keyword>
<feature type="domain" description="TM7S3/TM198-like" evidence="7">
    <location>
        <begin position="80"/>
        <end position="237"/>
    </location>
</feature>
<feature type="transmembrane region" description="Helical" evidence="5">
    <location>
        <begin position="129"/>
        <end position="148"/>
    </location>
</feature>
<accession>A0A8H5H2F3</accession>
<comment type="subcellular location">
    <subcellularLocation>
        <location evidence="1">Membrane</location>
        <topology evidence="1">Multi-pass membrane protein</topology>
    </subcellularLocation>
</comment>
<evidence type="ECO:0000256" key="6">
    <source>
        <dbReference type="SAM" id="SignalP"/>
    </source>
</evidence>
<feature type="signal peptide" evidence="6">
    <location>
        <begin position="1"/>
        <end position="23"/>
    </location>
</feature>
<feature type="transmembrane region" description="Helical" evidence="5">
    <location>
        <begin position="155"/>
        <end position="174"/>
    </location>
</feature>
<comment type="caution">
    <text evidence="8">The sequence shown here is derived from an EMBL/GenBank/DDBJ whole genome shotgun (WGS) entry which is preliminary data.</text>
</comment>
<evidence type="ECO:0000256" key="3">
    <source>
        <dbReference type="ARBA" id="ARBA00022989"/>
    </source>
</evidence>
<dbReference type="Pfam" id="PF13886">
    <property type="entry name" value="TM7S3_TM198"/>
    <property type="match status" value="1"/>
</dbReference>
<dbReference type="OrthoDB" id="3359595at2759"/>
<dbReference type="GO" id="GO:0016020">
    <property type="term" value="C:membrane"/>
    <property type="evidence" value="ECO:0007669"/>
    <property type="project" value="UniProtKB-SubCell"/>
</dbReference>
<feature type="transmembrane region" description="Helical" evidence="5">
    <location>
        <begin position="99"/>
        <end position="117"/>
    </location>
</feature>
<keyword evidence="2 5" id="KW-0812">Transmembrane</keyword>
<reference evidence="8 9" key="1">
    <citation type="journal article" date="2020" name="ISME J.">
        <title>Uncovering the hidden diversity of litter-decomposition mechanisms in mushroom-forming fungi.</title>
        <authorList>
            <person name="Floudas D."/>
            <person name="Bentzer J."/>
            <person name="Ahren D."/>
            <person name="Johansson T."/>
            <person name="Persson P."/>
            <person name="Tunlid A."/>
        </authorList>
    </citation>
    <scope>NUCLEOTIDE SEQUENCE [LARGE SCALE GENOMIC DNA]</scope>
    <source>
        <strain evidence="8 9">CBS 661.87</strain>
    </source>
</reference>
<name>A0A8H5H2F3_9AGAR</name>
<dbReference type="AlphaFoldDB" id="A0A8H5H2F3"/>
<evidence type="ECO:0000313" key="9">
    <source>
        <dbReference type="Proteomes" id="UP000565441"/>
    </source>
</evidence>
<dbReference type="Proteomes" id="UP000565441">
    <property type="component" value="Unassembled WGS sequence"/>
</dbReference>
<dbReference type="EMBL" id="JAACJP010000033">
    <property type="protein sequence ID" value="KAF5375559.1"/>
    <property type="molecule type" value="Genomic_DNA"/>
</dbReference>
<evidence type="ECO:0000256" key="5">
    <source>
        <dbReference type="SAM" id="Phobius"/>
    </source>
</evidence>
<feature type="chain" id="PRO_5034678894" description="TM7S3/TM198-like domain-containing protein" evidence="6">
    <location>
        <begin position="24"/>
        <end position="341"/>
    </location>
</feature>
<protein>
    <recommendedName>
        <fullName evidence="7">TM7S3/TM198-like domain-containing protein</fullName>
    </recommendedName>
</protein>
<evidence type="ECO:0000256" key="1">
    <source>
        <dbReference type="ARBA" id="ARBA00004141"/>
    </source>
</evidence>
<keyword evidence="9" id="KW-1185">Reference proteome</keyword>
<evidence type="ECO:0000256" key="2">
    <source>
        <dbReference type="ARBA" id="ARBA00022692"/>
    </source>
</evidence>
<organism evidence="8 9">
    <name type="scientific">Tricholomella constricta</name>
    <dbReference type="NCBI Taxonomy" id="117010"/>
    <lineage>
        <taxon>Eukaryota</taxon>
        <taxon>Fungi</taxon>
        <taxon>Dikarya</taxon>
        <taxon>Basidiomycota</taxon>
        <taxon>Agaricomycotina</taxon>
        <taxon>Agaricomycetes</taxon>
        <taxon>Agaricomycetidae</taxon>
        <taxon>Agaricales</taxon>
        <taxon>Tricholomatineae</taxon>
        <taxon>Lyophyllaceae</taxon>
        <taxon>Tricholomella</taxon>
    </lineage>
</organism>
<dbReference type="InterPro" id="IPR025256">
    <property type="entry name" value="TM7S3/TM198-like_dom"/>
</dbReference>
<feature type="transmembrane region" description="Helical" evidence="5">
    <location>
        <begin position="213"/>
        <end position="234"/>
    </location>
</feature>
<keyword evidence="4 5" id="KW-0472">Membrane</keyword>
<feature type="transmembrane region" description="Helical" evidence="5">
    <location>
        <begin position="186"/>
        <end position="206"/>
    </location>
</feature>
<evidence type="ECO:0000313" key="8">
    <source>
        <dbReference type="EMBL" id="KAF5375559.1"/>
    </source>
</evidence>
<evidence type="ECO:0000256" key="4">
    <source>
        <dbReference type="ARBA" id="ARBA00023136"/>
    </source>
</evidence>
<gene>
    <name evidence="8" type="ORF">D9615_009156</name>
</gene>
<evidence type="ECO:0000259" key="7">
    <source>
        <dbReference type="Pfam" id="PF13886"/>
    </source>
</evidence>
<keyword evidence="6" id="KW-0732">Signal</keyword>
<proteinExistence type="predicted"/>
<sequence>MAAAPVRLHFFFLISLLIPTILASPFVPRSHLVPRGKFTINNVTGTPQVFSPVSQQFIPQGPATNGGGTDFSAAALIWLAFCFVIGTPMAIAGIRGWRLTTGVGIGLSAAVCSWAAFINSVNNIGVPDAVLAAIILGFFFLGFVLGLFEIGRAAGIATLGLTGGLAFGIRVFIMREGLLLQGLDSYPVNWVLITLFGLLGGVAIVWQRIQRAGILFASASVGTFLVFLGIDLIINRQSGMSRGLRFLFDRNASHVLDIIVGGYKPPLSTQILLSVSLGLTPILAYAQHRIFKQPFSRKPRPDSELASLRDYNENEKERQSQTFLAGLWDGAKLKATNRFSL</sequence>